<evidence type="ECO:0000313" key="3">
    <source>
        <dbReference type="Proteomes" id="UP000053989"/>
    </source>
</evidence>
<dbReference type="FunCoup" id="A0A0C3DCI7">
    <property type="interactions" value="209"/>
</dbReference>
<dbReference type="EMBL" id="KN822170">
    <property type="protein sequence ID" value="KIM53806.1"/>
    <property type="molecule type" value="Genomic_DNA"/>
</dbReference>
<dbReference type="InParanoid" id="A0A0C3DCI7"/>
<accession>A0A0C3DCI7</accession>
<dbReference type="PANTHER" id="PTHR31905">
    <property type="entry name" value="COILED-COIL DOMAIN-CONTAINING PROTEIN 58"/>
    <property type="match status" value="1"/>
</dbReference>
<evidence type="ECO:0000256" key="1">
    <source>
        <dbReference type="ARBA" id="ARBA00024204"/>
    </source>
</evidence>
<name>A0A0C3DCI7_9AGAM</name>
<keyword evidence="3" id="KW-1185">Reference proteome</keyword>
<evidence type="ECO:0000313" key="2">
    <source>
        <dbReference type="EMBL" id="KIM53806.1"/>
    </source>
</evidence>
<dbReference type="Pfam" id="PF09774">
    <property type="entry name" value="MIX23"/>
    <property type="match status" value="1"/>
</dbReference>
<proteinExistence type="inferred from homology"/>
<dbReference type="OrthoDB" id="5593818at2759"/>
<dbReference type="GO" id="GO:0005758">
    <property type="term" value="C:mitochondrial intermembrane space"/>
    <property type="evidence" value="ECO:0007669"/>
    <property type="project" value="InterPro"/>
</dbReference>
<sequence>MPSPPLLGSLAVQAPSLSPQRIYVSSSTCQNLSLFKDLLREYRRLDDTITMRLNRSNAQFRDRDRAGSTSTGNVQDMACEYVWKELIENWKRRTEIVDYCVNVVDQSTNEKRRALQGLQGDARAQRKMQAELFAEEVKRNQIHNELAVERIIRKRSLDAFQSRCRYFTPPRNDAEARKWWDAAQSQEAP</sequence>
<reference evidence="2 3" key="1">
    <citation type="submission" date="2014-04" db="EMBL/GenBank/DDBJ databases">
        <authorList>
            <consortium name="DOE Joint Genome Institute"/>
            <person name="Kuo A."/>
            <person name="Kohler A."/>
            <person name="Nagy L.G."/>
            <person name="Floudas D."/>
            <person name="Copeland A."/>
            <person name="Barry K.W."/>
            <person name="Cichocki N."/>
            <person name="Veneault-Fourrey C."/>
            <person name="LaButti K."/>
            <person name="Lindquist E.A."/>
            <person name="Lipzen A."/>
            <person name="Lundell T."/>
            <person name="Morin E."/>
            <person name="Murat C."/>
            <person name="Sun H."/>
            <person name="Tunlid A."/>
            <person name="Henrissat B."/>
            <person name="Grigoriev I.V."/>
            <person name="Hibbett D.S."/>
            <person name="Martin F."/>
            <person name="Nordberg H.P."/>
            <person name="Cantor M.N."/>
            <person name="Hua S.X."/>
        </authorList>
    </citation>
    <scope>NUCLEOTIDE SEQUENCE [LARGE SCALE GENOMIC DNA]</scope>
    <source>
        <strain evidence="2 3">Foug A</strain>
    </source>
</reference>
<dbReference type="PANTHER" id="PTHR31905:SF2">
    <property type="entry name" value="PROTEIN MIX23"/>
    <property type="match status" value="1"/>
</dbReference>
<protein>
    <submittedName>
        <fullName evidence="2">Uncharacterized protein</fullName>
    </submittedName>
</protein>
<dbReference type="HOGENOM" id="CLU_090093_0_0_1"/>
<dbReference type="AlphaFoldDB" id="A0A0C3DCI7"/>
<organism evidence="2 3">
    <name type="scientific">Scleroderma citrinum Foug A</name>
    <dbReference type="NCBI Taxonomy" id="1036808"/>
    <lineage>
        <taxon>Eukaryota</taxon>
        <taxon>Fungi</taxon>
        <taxon>Dikarya</taxon>
        <taxon>Basidiomycota</taxon>
        <taxon>Agaricomycotina</taxon>
        <taxon>Agaricomycetes</taxon>
        <taxon>Agaricomycetidae</taxon>
        <taxon>Boletales</taxon>
        <taxon>Sclerodermatineae</taxon>
        <taxon>Sclerodermataceae</taxon>
        <taxon>Scleroderma</taxon>
    </lineage>
</organism>
<comment type="similarity">
    <text evidence="1">Belongs to the MIX23 family.</text>
</comment>
<reference evidence="3" key="2">
    <citation type="submission" date="2015-01" db="EMBL/GenBank/DDBJ databases">
        <title>Evolutionary Origins and Diversification of the Mycorrhizal Mutualists.</title>
        <authorList>
            <consortium name="DOE Joint Genome Institute"/>
            <consortium name="Mycorrhizal Genomics Consortium"/>
            <person name="Kohler A."/>
            <person name="Kuo A."/>
            <person name="Nagy L.G."/>
            <person name="Floudas D."/>
            <person name="Copeland A."/>
            <person name="Barry K.W."/>
            <person name="Cichocki N."/>
            <person name="Veneault-Fourrey C."/>
            <person name="LaButti K."/>
            <person name="Lindquist E.A."/>
            <person name="Lipzen A."/>
            <person name="Lundell T."/>
            <person name="Morin E."/>
            <person name="Murat C."/>
            <person name="Riley R."/>
            <person name="Ohm R."/>
            <person name="Sun H."/>
            <person name="Tunlid A."/>
            <person name="Henrissat B."/>
            <person name="Grigoriev I.V."/>
            <person name="Hibbett D.S."/>
            <person name="Martin F."/>
        </authorList>
    </citation>
    <scope>NUCLEOTIDE SEQUENCE [LARGE SCALE GENOMIC DNA]</scope>
    <source>
        <strain evidence="3">Foug A</strain>
    </source>
</reference>
<gene>
    <name evidence="2" type="ORF">SCLCIDRAFT_410755</name>
</gene>
<dbReference type="InterPro" id="IPR019171">
    <property type="entry name" value="MIX23"/>
</dbReference>
<dbReference type="Proteomes" id="UP000053989">
    <property type="component" value="Unassembled WGS sequence"/>
</dbReference>
<dbReference type="STRING" id="1036808.A0A0C3DCI7"/>